<evidence type="ECO:0000256" key="4">
    <source>
        <dbReference type="ARBA" id="ARBA00022723"/>
    </source>
</evidence>
<evidence type="ECO:0000256" key="1">
    <source>
        <dbReference type="ARBA" id="ARBA00001966"/>
    </source>
</evidence>
<dbReference type="CDD" id="cd01335">
    <property type="entry name" value="Radical_SAM"/>
    <property type="match status" value="1"/>
</dbReference>
<dbReference type="InterPro" id="IPR007197">
    <property type="entry name" value="rSAM"/>
</dbReference>
<gene>
    <name evidence="8" type="ORF">IG193_05320</name>
</gene>
<dbReference type="SUPFAM" id="SSF102114">
    <property type="entry name" value="Radical SAM enzymes"/>
    <property type="match status" value="1"/>
</dbReference>
<evidence type="ECO:0000259" key="7">
    <source>
        <dbReference type="PROSITE" id="PS51918"/>
    </source>
</evidence>
<evidence type="ECO:0000313" key="8">
    <source>
        <dbReference type="EMBL" id="QOJ78201.1"/>
    </source>
</evidence>
<evidence type="ECO:0000313" key="9">
    <source>
        <dbReference type="Proteomes" id="UP000594121"/>
    </source>
</evidence>
<keyword evidence="4" id="KW-0479">Metal-binding</keyword>
<dbReference type="GO" id="GO:0046872">
    <property type="term" value="F:metal ion binding"/>
    <property type="evidence" value="ECO:0007669"/>
    <property type="project" value="UniProtKB-KW"/>
</dbReference>
<dbReference type="Proteomes" id="UP000594121">
    <property type="component" value="Chromosome"/>
</dbReference>
<comment type="cofactor">
    <cofactor evidence="1">
        <name>[4Fe-4S] cluster</name>
        <dbReference type="ChEBI" id="CHEBI:49883"/>
    </cofactor>
</comment>
<dbReference type="PANTHER" id="PTHR43288">
    <property type="entry name" value="BIOTIN SYNTHASE-RELATED PROTEIN, RADICAL SAM SUPERFAMILY"/>
    <property type="match status" value="1"/>
</dbReference>
<dbReference type="InterPro" id="IPR058240">
    <property type="entry name" value="rSAM_sf"/>
</dbReference>
<dbReference type="PROSITE" id="PS51918">
    <property type="entry name" value="RADICAL_SAM"/>
    <property type="match status" value="1"/>
</dbReference>
<dbReference type="InterPro" id="IPR000385">
    <property type="entry name" value="MoaA_NifB_PqqE_Fe-S-bd_CS"/>
</dbReference>
<dbReference type="Gene3D" id="3.20.20.70">
    <property type="entry name" value="Aldolase class I"/>
    <property type="match status" value="1"/>
</dbReference>
<evidence type="ECO:0000256" key="6">
    <source>
        <dbReference type="ARBA" id="ARBA00023014"/>
    </source>
</evidence>
<sequence>MSVRRLPTGSIVYGNLPRGCRLCQEGLKTVIFLTGLCPLRCFYCPLGAERKNRDVIFVNEANTDEPRLVEVTVFEVLRSASRGASLTGGEPLVQLKRAVEVIRGLKERFGASFHIHLYTSGVPLTREAVQSLADAGLDELRIHAPFDILEDRLKLVREYNDKLDLGLEYPSLPGGEEALAKVIDLAEKYELQFVNLNELEFTETNYSSLLLRGYRMKKDYRSARSSRGTALKVIQMAEKKMYSVAVHFCPVAVKDYQQTGLRYYRTATLVSKPHQLVTDEGTTLELEYTELKHEAGEVAHYYPPGVLHFFLIDIMSRGRVVERAPLLNWMSVEETPV</sequence>
<dbReference type="GO" id="GO:0003824">
    <property type="term" value="F:catalytic activity"/>
    <property type="evidence" value="ECO:0007669"/>
    <property type="project" value="InterPro"/>
</dbReference>
<protein>
    <submittedName>
        <fullName evidence="8">Radical SAM protein</fullName>
    </submittedName>
</protein>
<dbReference type="AlphaFoldDB" id="A0A7L9FEZ8"/>
<keyword evidence="2" id="KW-0004">4Fe-4S</keyword>
<organism evidence="8 9">
    <name type="scientific">Infirmifilum lucidum</name>
    <dbReference type="NCBI Taxonomy" id="2776706"/>
    <lineage>
        <taxon>Archaea</taxon>
        <taxon>Thermoproteota</taxon>
        <taxon>Thermoprotei</taxon>
        <taxon>Thermofilales</taxon>
        <taxon>Thermofilaceae</taxon>
        <taxon>Infirmifilum</taxon>
    </lineage>
</organism>
<dbReference type="SFLD" id="SFLDS00029">
    <property type="entry name" value="Radical_SAM"/>
    <property type="match status" value="1"/>
</dbReference>
<dbReference type="InterPro" id="IPR013785">
    <property type="entry name" value="Aldolase_TIM"/>
</dbReference>
<name>A0A7L9FEZ8_9CREN</name>
<dbReference type="RefSeq" id="WP_192818173.1">
    <property type="nucleotide sequence ID" value="NZ_CP062310.1"/>
</dbReference>
<dbReference type="PROSITE" id="PS01305">
    <property type="entry name" value="MOAA_NIFB_PQQE"/>
    <property type="match status" value="1"/>
</dbReference>
<dbReference type="EMBL" id="CP062310">
    <property type="protein sequence ID" value="QOJ78201.1"/>
    <property type="molecule type" value="Genomic_DNA"/>
</dbReference>
<dbReference type="GO" id="GO:0051539">
    <property type="term" value="F:4 iron, 4 sulfur cluster binding"/>
    <property type="evidence" value="ECO:0007669"/>
    <property type="project" value="UniProtKB-KW"/>
</dbReference>
<evidence type="ECO:0000256" key="3">
    <source>
        <dbReference type="ARBA" id="ARBA00022691"/>
    </source>
</evidence>
<keyword evidence="5" id="KW-0408">Iron</keyword>
<keyword evidence="3" id="KW-0949">S-adenosyl-L-methionine</keyword>
<dbReference type="Pfam" id="PF04055">
    <property type="entry name" value="Radical_SAM"/>
    <property type="match status" value="1"/>
</dbReference>
<dbReference type="InterPro" id="IPR040087">
    <property type="entry name" value="MJ0021-like"/>
</dbReference>
<evidence type="ECO:0000256" key="5">
    <source>
        <dbReference type="ARBA" id="ARBA00023004"/>
    </source>
</evidence>
<dbReference type="InParanoid" id="A0A7L9FEZ8"/>
<dbReference type="PANTHER" id="PTHR43288:SF1">
    <property type="entry name" value="GLYCYL-RADICAL ENZYME ACTIVATING ENZYME MJ0021-RELATED"/>
    <property type="match status" value="1"/>
</dbReference>
<keyword evidence="6" id="KW-0411">Iron-sulfur</keyword>
<proteinExistence type="predicted"/>
<accession>A0A7L9FEZ8</accession>
<feature type="domain" description="Radical SAM core" evidence="7">
    <location>
        <begin position="22"/>
        <end position="243"/>
    </location>
</feature>
<dbReference type="KEGG" id="thel:IG193_05320"/>
<evidence type="ECO:0000256" key="2">
    <source>
        <dbReference type="ARBA" id="ARBA00022485"/>
    </source>
</evidence>
<dbReference type="GeneID" id="59149294"/>
<keyword evidence="9" id="KW-1185">Reference proteome</keyword>
<reference evidence="8 9" key="1">
    <citation type="submission" date="2020-10" db="EMBL/GenBank/DDBJ databases">
        <title>Thermofilum lucidum 3507LT sp. nov. a novel member of Thermofilaceae family isolated from Chile hot spring, and proposal of description order Thermofilales.</title>
        <authorList>
            <person name="Zayulina K.S."/>
            <person name="Elcheninov A.G."/>
            <person name="Toshchakov S.V."/>
            <person name="Kublanov I.V."/>
        </authorList>
    </citation>
    <scope>NUCLEOTIDE SEQUENCE [LARGE SCALE GENOMIC DNA]</scope>
    <source>
        <strain evidence="8 9">3507LT</strain>
    </source>
</reference>
<dbReference type="SFLD" id="SFLDG01108">
    <property type="entry name" value="Uncharacterised_Radical_SAM_Su"/>
    <property type="match status" value="1"/>
</dbReference>